<comment type="caution">
    <text evidence="8">The sequence shown here is derived from an EMBL/GenBank/DDBJ whole genome shotgun (WGS) entry which is preliminary data.</text>
</comment>
<dbReference type="PANTHER" id="PTHR35007:SF4">
    <property type="entry name" value="CONSERVED TRANSMEMBRANE PROTEIN-RELATED"/>
    <property type="match status" value="1"/>
</dbReference>
<keyword evidence="5 6" id="KW-0472">Membrane</keyword>
<comment type="subcellular location">
    <subcellularLocation>
        <location evidence="1">Cell membrane</location>
        <topology evidence="1">Multi-pass membrane protein</topology>
    </subcellularLocation>
</comment>
<dbReference type="OrthoDB" id="5185234at2"/>
<proteinExistence type="predicted"/>
<keyword evidence="2" id="KW-1003">Cell membrane</keyword>
<evidence type="ECO:0000256" key="4">
    <source>
        <dbReference type="ARBA" id="ARBA00022989"/>
    </source>
</evidence>
<dbReference type="RefSeq" id="WP_043450727.1">
    <property type="nucleotide sequence ID" value="NZ_JWTB01000010.1"/>
</dbReference>
<protein>
    <submittedName>
        <fullName evidence="8">Type II secretion system protein F</fullName>
    </submittedName>
</protein>
<evidence type="ECO:0000256" key="2">
    <source>
        <dbReference type="ARBA" id="ARBA00022475"/>
    </source>
</evidence>
<dbReference type="GO" id="GO:0005886">
    <property type="term" value="C:plasma membrane"/>
    <property type="evidence" value="ECO:0007669"/>
    <property type="project" value="UniProtKB-SubCell"/>
</dbReference>
<dbReference type="InterPro" id="IPR018076">
    <property type="entry name" value="T2SS_GspF_dom"/>
</dbReference>
<dbReference type="Pfam" id="PF00482">
    <property type="entry name" value="T2SSF"/>
    <property type="match status" value="1"/>
</dbReference>
<feature type="transmembrane region" description="Helical" evidence="6">
    <location>
        <begin position="111"/>
        <end position="131"/>
    </location>
</feature>
<evidence type="ECO:0000256" key="5">
    <source>
        <dbReference type="ARBA" id="ARBA00023136"/>
    </source>
</evidence>
<gene>
    <name evidence="8" type="ORF">RM50_05520</name>
</gene>
<keyword evidence="3 6" id="KW-0812">Transmembrane</keyword>
<feature type="domain" description="Type II secretion system protein GspF" evidence="7">
    <location>
        <begin position="177"/>
        <end position="302"/>
    </location>
</feature>
<evidence type="ECO:0000313" key="8">
    <source>
        <dbReference type="EMBL" id="KIC68448.1"/>
    </source>
</evidence>
<feature type="transmembrane region" description="Helical" evidence="6">
    <location>
        <begin position="283"/>
        <end position="309"/>
    </location>
</feature>
<sequence length="313" mass="33020">MIVLSPGAVLCGIGLGLGLWLVIFRAPPMRATTLSERIEPQLKSHNLESRLLAAGEQNLTPFGPLGRILRPVVKDLLSSLGKLNPSPGATGRRLTQAGINKSPLDFRAEQLLWAAAGFVAALIVVLLGAAAGRFSPVLAAAVIIGSSAGGFALRDYWLGVQVRRREGRMMAEFPSLAELMALAVGAGESATGALDRVCRSATGELSKEFSRILAETRAGKPLILALQEFSARTDLAPLVRFVDGIIVAVERGTPLADVLRAQAQDVRDSAKRDLMEAAGKKEIAVMVPLVFGVLPLTVVFAVFPGIAAINLGF</sequence>
<evidence type="ECO:0000256" key="6">
    <source>
        <dbReference type="SAM" id="Phobius"/>
    </source>
</evidence>
<organism evidence="8 9">
    <name type="scientific">Pseudarthrobacter phenanthrenivorans</name>
    <name type="common">Arthrobacter phenanthrenivorans</name>
    <dbReference type="NCBI Taxonomy" id="361575"/>
    <lineage>
        <taxon>Bacteria</taxon>
        <taxon>Bacillati</taxon>
        <taxon>Actinomycetota</taxon>
        <taxon>Actinomycetes</taxon>
        <taxon>Micrococcales</taxon>
        <taxon>Micrococcaceae</taxon>
        <taxon>Pseudarthrobacter</taxon>
    </lineage>
</organism>
<dbReference type="PANTHER" id="PTHR35007">
    <property type="entry name" value="INTEGRAL MEMBRANE PROTEIN-RELATED"/>
    <property type="match status" value="1"/>
</dbReference>
<feature type="transmembrane region" description="Helical" evidence="6">
    <location>
        <begin position="6"/>
        <end position="24"/>
    </location>
</feature>
<dbReference type="AlphaFoldDB" id="A0A0B4EP08"/>
<dbReference type="EMBL" id="JWTB01000010">
    <property type="protein sequence ID" value="KIC68448.1"/>
    <property type="molecule type" value="Genomic_DNA"/>
</dbReference>
<accession>A0A0B4EP08</accession>
<feature type="transmembrane region" description="Helical" evidence="6">
    <location>
        <begin position="137"/>
        <end position="160"/>
    </location>
</feature>
<evidence type="ECO:0000256" key="3">
    <source>
        <dbReference type="ARBA" id="ARBA00022692"/>
    </source>
</evidence>
<reference evidence="8 9" key="1">
    <citation type="submission" date="2014-12" db="EMBL/GenBank/DDBJ databases">
        <title>Genome sequencing of Arthrobacter phenanthrenivorans SWC37.</title>
        <authorList>
            <person name="Tan P.W."/>
            <person name="Chan K.-G."/>
        </authorList>
    </citation>
    <scope>NUCLEOTIDE SEQUENCE [LARGE SCALE GENOMIC DNA]</scope>
    <source>
        <strain evidence="8 9">SWC37</strain>
    </source>
</reference>
<dbReference type="Proteomes" id="UP000031196">
    <property type="component" value="Unassembled WGS sequence"/>
</dbReference>
<evidence type="ECO:0000256" key="1">
    <source>
        <dbReference type="ARBA" id="ARBA00004651"/>
    </source>
</evidence>
<evidence type="ECO:0000259" key="7">
    <source>
        <dbReference type="Pfam" id="PF00482"/>
    </source>
</evidence>
<name>A0A0B4EP08_PSEPS</name>
<evidence type="ECO:0000313" key="9">
    <source>
        <dbReference type="Proteomes" id="UP000031196"/>
    </source>
</evidence>
<keyword evidence="4 6" id="KW-1133">Transmembrane helix</keyword>